<accession>A0A382U8P0</accession>
<protein>
    <submittedName>
        <fullName evidence="1">Uncharacterized protein</fullName>
    </submittedName>
</protein>
<reference evidence="1" key="1">
    <citation type="submission" date="2018-05" db="EMBL/GenBank/DDBJ databases">
        <authorList>
            <person name="Lanie J.A."/>
            <person name="Ng W.-L."/>
            <person name="Kazmierczak K.M."/>
            <person name="Andrzejewski T.M."/>
            <person name="Davidsen T.M."/>
            <person name="Wayne K.J."/>
            <person name="Tettelin H."/>
            <person name="Glass J.I."/>
            <person name="Rusch D."/>
            <person name="Podicherti R."/>
            <person name="Tsui H.-C.T."/>
            <person name="Winkler M.E."/>
        </authorList>
    </citation>
    <scope>NUCLEOTIDE SEQUENCE</scope>
</reference>
<dbReference type="AlphaFoldDB" id="A0A382U8P0"/>
<evidence type="ECO:0000313" key="1">
    <source>
        <dbReference type="EMBL" id="SVD30392.1"/>
    </source>
</evidence>
<name>A0A382U8P0_9ZZZZ</name>
<gene>
    <name evidence="1" type="ORF">METZ01_LOCUS383246</name>
</gene>
<organism evidence="1">
    <name type="scientific">marine metagenome</name>
    <dbReference type="NCBI Taxonomy" id="408172"/>
    <lineage>
        <taxon>unclassified sequences</taxon>
        <taxon>metagenomes</taxon>
        <taxon>ecological metagenomes</taxon>
    </lineage>
</organism>
<proteinExistence type="predicted"/>
<dbReference type="EMBL" id="UINC01142198">
    <property type="protein sequence ID" value="SVD30392.1"/>
    <property type="molecule type" value="Genomic_DNA"/>
</dbReference>
<sequence length="35" mass="4160">MRSTDDGAMELNTDCLQHCMTEQQRFFFDQQGYLV</sequence>
<feature type="non-terminal residue" evidence="1">
    <location>
        <position position="35"/>
    </location>
</feature>